<accession>T0ZPD3</accession>
<dbReference type="AlphaFoldDB" id="T0ZPD3"/>
<name>T0ZPD3_9ZZZZ</name>
<dbReference type="Gene3D" id="3.40.190.10">
    <property type="entry name" value="Periplasmic binding protein-like II"/>
    <property type="match status" value="1"/>
</dbReference>
<dbReference type="EMBL" id="AUZY01007348">
    <property type="protein sequence ID" value="EQD50186.1"/>
    <property type="molecule type" value="Genomic_DNA"/>
</dbReference>
<reference evidence="1" key="1">
    <citation type="submission" date="2013-08" db="EMBL/GenBank/DDBJ databases">
        <authorList>
            <person name="Mendez C."/>
            <person name="Richter M."/>
            <person name="Ferrer M."/>
            <person name="Sanchez J."/>
        </authorList>
    </citation>
    <scope>NUCLEOTIDE SEQUENCE</scope>
</reference>
<gene>
    <name evidence="1" type="ORF">B1B_11326</name>
</gene>
<organism evidence="1">
    <name type="scientific">mine drainage metagenome</name>
    <dbReference type="NCBI Taxonomy" id="410659"/>
    <lineage>
        <taxon>unclassified sequences</taxon>
        <taxon>metagenomes</taxon>
        <taxon>ecological metagenomes</taxon>
    </lineage>
</organism>
<dbReference type="SUPFAM" id="SSF53850">
    <property type="entry name" value="Periplasmic binding protein-like II"/>
    <property type="match status" value="1"/>
</dbReference>
<evidence type="ECO:0000313" key="1">
    <source>
        <dbReference type="EMBL" id="EQD50186.1"/>
    </source>
</evidence>
<sequence length="122" mass="13336">PGDGFSVMKWSKHKAAAFKFLDFLTTAKAGAIINRAGLIPDIKGLKTSNPVNQEMLNFVTKDHMTPYPMMDNYIQVNVGDAADKVLPAVLANQESPLAALQNMAQAWQQLPASQRSKKFFAG</sequence>
<reference evidence="1" key="2">
    <citation type="journal article" date="2014" name="ISME J.">
        <title>Microbial stratification in low pH oxic and suboxic macroscopic growths along an acid mine drainage.</title>
        <authorList>
            <person name="Mendez-Garcia C."/>
            <person name="Mesa V."/>
            <person name="Sprenger R.R."/>
            <person name="Richter M."/>
            <person name="Diez M.S."/>
            <person name="Solano J."/>
            <person name="Bargiela R."/>
            <person name="Golyshina O.V."/>
            <person name="Manteca A."/>
            <person name="Ramos J.L."/>
            <person name="Gallego J.R."/>
            <person name="Llorente I."/>
            <person name="Martins Dos Santos V.A."/>
            <person name="Jensen O.N."/>
            <person name="Pelaez A.I."/>
            <person name="Sanchez J."/>
            <person name="Ferrer M."/>
        </authorList>
    </citation>
    <scope>NUCLEOTIDE SEQUENCE</scope>
</reference>
<protein>
    <submittedName>
        <fullName evidence="1">Extracellular solute-binding protein</fullName>
    </submittedName>
</protein>
<proteinExistence type="predicted"/>
<comment type="caution">
    <text evidence="1">The sequence shown here is derived from an EMBL/GenBank/DDBJ whole genome shotgun (WGS) entry which is preliminary data.</text>
</comment>
<feature type="non-terminal residue" evidence="1">
    <location>
        <position position="1"/>
    </location>
</feature>